<proteinExistence type="predicted"/>
<evidence type="ECO:0000256" key="2">
    <source>
        <dbReference type="SAM" id="MobiDB-lite"/>
    </source>
</evidence>
<dbReference type="STRING" id="145388.A0A0D2LM99"/>
<feature type="region of interest" description="Disordered" evidence="2">
    <location>
        <begin position="84"/>
        <end position="109"/>
    </location>
</feature>
<dbReference type="Proteomes" id="UP000054498">
    <property type="component" value="Unassembled WGS sequence"/>
</dbReference>
<keyword evidence="1" id="KW-0175">Coiled coil</keyword>
<protein>
    <submittedName>
        <fullName evidence="3">Uncharacterized protein</fullName>
    </submittedName>
</protein>
<dbReference type="AlphaFoldDB" id="A0A0D2LM99"/>
<organism evidence="3 4">
    <name type="scientific">Monoraphidium neglectum</name>
    <dbReference type="NCBI Taxonomy" id="145388"/>
    <lineage>
        <taxon>Eukaryota</taxon>
        <taxon>Viridiplantae</taxon>
        <taxon>Chlorophyta</taxon>
        <taxon>core chlorophytes</taxon>
        <taxon>Chlorophyceae</taxon>
        <taxon>CS clade</taxon>
        <taxon>Sphaeropleales</taxon>
        <taxon>Selenastraceae</taxon>
        <taxon>Monoraphidium</taxon>
    </lineage>
</organism>
<dbReference type="RefSeq" id="XP_013891959.1">
    <property type="nucleotide sequence ID" value="XM_014036505.1"/>
</dbReference>
<evidence type="ECO:0000313" key="3">
    <source>
        <dbReference type="EMBL" id="KIY92939.1"/>
    </source>
</evidence>
<accession>A0A0D2LM99</accession>
<evidence type="ECO:0000256" key="1">
    <source>
        <dbReference type="SAM" id="Coils"/>
    </source>
</evidence>
<evidence type="ECO:0000313" key="4">
    <source>
        <dbReference type="Proteomes" id="UP000054498"/>
    </source>
</evidence>
<sequence>MQQPQQPAAPQQAQQQQQPQAPPQQQPQQAQQAVKMSAMEQLNQYKLQLETDLVRVEAQIADMELKFFQADHSAVASVVKTRAVPRPQQQQPHLHAHAHAPGLGARPALPLENAHQDTRAAAGRATHGACPIPWCTSFRQPNRCAASALAQGFEAHLSSKEALRKRALRSWKPEDRWFSLSSTSSPVAQELAEQEAAEPALQGGFGKKGYPPAKGAYPQKGKR</sequence>
<dbReference type="GeneID" id="25732644"/>
<name>A0A0D2LM99_9CHLO</name>
<keyword evidence="4" id="KW-1185">Reference proteome</keyword>
<feature type="region of interest" description="Disordered" evidence="2">
    <location>
        <begin position="179"/>
        <end position="223"/>
    </location>
</feature>
<dbReference type="OrthoDB" id="440324at2759"/>
<feature type="compositionally biased region" description="Low complexity" evidence="2">
    <location>
        <begin position="1"/>
        <end position="19"/>
    </location>
</feature>
<gene>
    <name evidence="3" type="ORF">MNEG_15024</name>
</gene>
<feature type="compositionally biased region" description="Low complexity" evidence="2">
    <location>
        <begin position="85"/>
        <end position="109"/>
    </location>
</feature>
<dbReference type="KEGG" id="mng:MNEG_15024"/>
<dbReference type="EMBL" id="KK105180">
    <property type="protein sequence ID" value="KIY92939.1"/>
    <property type="molecule type" value="Genomic_DNA"/>
</dbReference>
<feature type="coiled-coil region" evidence="1">
    <location>
        <begin position="39"/>
        <end position="66"/>
    </location>
</feature>
<feature type="region of interest" description="Disordered" evidence="2">
    <location>
        <begin position="1"/>
        <end position="37"/>
    </location>
</feature>
<reference evidence="3 4" key="1">
    <citation type="journal article" date="2013" name="BMC Genomics">
        <title>Reconstruction of the lipid metabolism for the microalga Monoraphidium neglectum from its genome sequence reveals characteristics suitable for biofuel production.</title>
        <authorList>
            <person name="Bogen C."/>
            <person name="Al-Dilaimi A."/>
            <person name="Albersmeier A."/>
            <person name="Wichmann J."/>
            <person name="Grundmann M."/>
            <person name="Rupp O."/>
            <person name="Lauersen K.J."/>
            <person name="Blifernez-Klassen O."/>
            <person name="Kalinowski J."/>
            <person name="Goesmann A."/>
            <person name="Mussgnug J.H."/>
            <person name="Kruse O."/>
        </authorList>
    </citation>
    <scope>NUCLEOTIDE SEQUENCE [LARGE SCALE GENOMIC DNA]</scope>
    <source>
        <strain evidence="3 4">SAG 48.87</strain>
    </source>
</reference>